<evidence type="ECO:0000313" key="2">
    <source>
        <dbReference type="Proteomes" id="UP001258017"/>
    </source>
</evidence>
<proteinExistence type="predicted"/>
<comment type="caution">
    <text evidence="1">The sequence shown here is derived from an EMBL/GenBank/DDBJ whole genome shotgun (WGS) entry which is preliminary data.</text>
</comment>
<reference evidence="1" key="2">
    <citation type="journal article" date="2023" name="Commun. Biol.">
        <title>Intrasexual cuticular hydrocarbon dimorphism in a wasp sheds light on hydrocarbon biosynthesis genes in Hymenoptera.</title>
        <authorList>
            <person name="Moris V.C."/>
            <person name="Podsiadlowski L."/>
            <person name="Martin S."/>
            <person name="Oeyen J.P."/>
            <person name="Donath A."/>
            <person name="Petersen M."/>
            <person name="Wilbrandt J."/>
            <person name="Misof B."/>
            <person name="Liedtke D."/>
            <person name="Thamm M."/>
            <person name="Scheiner R."/>
            <person name="Schmitt T."/>
            <person name="Niehuis O."/>
        </authorList>
    </citation>
    <scope>NUCLEOTIDE SEQUENCE</scope>
    <source>
        <strain evidence="1">GBR_01_08_01A</strain>
    </source>
</reference>
<reference evidence="1" key="1">
    <citation type="submission" date="2021-08" db="EMBL/GenBank/DDBJ databases">
        <authorList>
            <person name="Misof B."/>
            <person name="Oliver O."/>
            <person name="Podsiadlowski L."/>
            <person name="Donath A."/>
            <person name="Peters R."/>
            <person name="Mayer C."/>
            <person name="Rust J."/>
            <person name="Gunkel S."/>
            <person name="Lesny P."/>
            <person name="Martin S."/>
            <person name="Oeyen J.P."/>
            <person name="Petersen M."/>
            <person name="Panagiotis P."/>
            <person name="Wilbrandt J."/>
            <person name="Tanja T."/>
        </authorList>
    </citation>
    <scope>NUCLEOTIDE SEQUENCE</scope>
    <source>
        <strain evidence="1">GBR_01_08_01A</strain>
        <tissue evidence="1">Thorax + abdomen</tissue>
    </source>
</reference>
<name>A0AAD9RCL2_9HYME</name>
<protein>
    <submittedName>
        <fullName evidence="1">Uncharacterized protein</fullName>
    </submittedName>
</protein>
<evidence type="ECO:0000313" key="1">
    <source>
        <dbReference type="EMBL" id="KAK2576955.1"/>
    </source>
</evidence>
<dbReference type="EMBL" id="JAIFRP010004405">
    <property type="protein sequence ID" value="KAK2576955.1"/>
    <property type="molecule type" value="Genomic_DNA"/>
</dbReference>
<gene>
    <name evidence="1" type="ORF">KPH14_005568</name>
</gene>
<sequence length="107" mass="12129">MVHGIIFHKGKLYEAAYVSDESSIRIIFMCKRTFQGPLVLITLQALPIICSIWSNLLKRDTSSKNGSPKIELILIQHKVCLKNLLRKPKLSNTKTLAQLMSHCHSQV</sequence>
<dbReference type="Proteomes" id="UP001258017">
    <property type="component" value="Unassembled WGS sequence"/>
</dbReference>
<dbReference type="AlphaFoldDB" id="A0AAD9RCL2"/>
<keyword evidence="2" id="KW-1185">Reference proteome</keyword>
<organism evidence="1 2">
    <name type="scientific">Odynerus spinipes</name>
    <dbReference type="NCBI Taxonomy" id="1348599"/>
    <lineage>
        <taxon>Eukaryota</taxon>
        <taxon>Metazoa</taxon>
        <taxon>Ecdysozoa</taxon>
        <taxon>Arthropoda</taxon>
        <taxon>Hexapoda</taxon>
        <taxon>Insecta</taxon>
        <taxon>Pterygota</taxon>
        <taxon>Neoptera</taxon>
        <taxon>Endopterygota</taxon>
        <taxon>Hymenoptera</taxon>
        <taxon>Apocrita</taxon>
        <taxon>Aculeata</taxon>
        <taxon>Vespoidea</taxon>
        <taxon>Vespidae</taxon>
        <taxon>Eumeninae</taxon>
        <taxon>Odynerus</taxon>
    </lineage>
</organism>
<accession>A0AAD9RCL2</accession>